<name>A0ABS2N271_9BACI</name>
<dbReference type="Proteomes" id="UP001296943">
    <property type="component" value="Unassembled WGS sequence"/>
</dbReference>
<comment type="similarity">
    <text evidence="1 5">Belongs to the flavin oxidoreductase frp family.</text>
</comment>
<gene>
    <name evidence="7" type="ORF">JOC48_002696</name>
</gene>
<dbReference type="InterPro" id="IPR016446">
    <property type="entry name" value="Flavin_OxRdtase_Frp"/>
</dbReference>
<proteinExistence type="inferred from homology"/>
<dbReference type="NCBIfam" id="NF008033">
    <property type="entry name" value="PRK10765.1"/>
    <property type="match status" value="1"/>
</dbReference>
<keyword evidence="2 5" id="KW-0285">Flavoprotein</keyword>
<evidence type="ECO:0000256" key="4">
    <source>
        <dbReference type="ARBA" id="ARBA00023002"/>
    </source>
</evidence>
<dbReference type="InterPro" id="IPR000415">
    <property type="entry name" value="Nitroreductase-like"/>
</dbReference>
<dbReference type="EMBL" id="JAFBDR010000015">
    <property type="protein sequence ID" value="MBM7572193.1"/>
    <property type="molecule type" value="Genomic_DNA"/>
</dbReference>
<dbReference type="GO" id="GO:0052873">
    <property type="term" value="F:FMN reductase (NADPH) activity"/>
    <property type="evidence" value="ECO:0007669"/>
    <property type="project" value="UniProtKB-EC"/>
</dbReference>
<reference evidence="7 8" key="1">
    <citation type="submission" date="2021-01" db="EMBL/GenBank/DDBJ databases">
        <title>Genomic Encyclopedia of Type Strains, Phase IV (KMG-IV): sequencing the most valuable type-strain genomes for metagenomic binning, comparative biology and taxonomic classification.</title>
        <authorList>
            <person name="Goeker M."/>
        </authorList>
    </citation>
    <scope>NUCLEOTIDE SEQUENCE [LARGE SCALE GENOMIC DNA]</scope>
    <source>
        <strain evidence="7 8">DSM 23711</strain>
    </source>
</reference>
<keyword evidence="8" id="KW-1185">Reference proteome</keyword>
<dbReference type="PANTHER" id="PTHR43425">
    <property type="entry name" value="OXYGEN-INSENSITIVE NADPH NITROREDUCTASE"/>
    <property type="match status" value="1"/>
</dbReference>
<evidence type="ECO:0000313" key="8">
    <source>
        <dbReference type="Proteomes" id="UP001296943"/>
    </source>
</evidence>
<sequence length="248" mass="28290">MNETIDTILNHRSIRKFTKQPLSDEQINTIIEAAHSASTSSYMMAYSIIGVTDLEKKSQLAEITNQPYVKENGHLLLFCADLRRNTLSADNQAYEQMKTNLENTEHLLVATIDAALAAQNAAIAAESMGLGICYIGSIRNNIHKVDELFHLPNHVIALFGLAIGFPAHEPDQKPRLPQKAVYFNDNYMEDEEMKSSIQQFDRTIEAYYQQRSTNQRLDSWSNQMIRKFSTPKRLDVTDYVKKKGFNKK</sequence>
<dbReference type="Pfam" id="PF00881">
    <property type="entry name" value="Nitroreductase"/>
    <property type="match status" value="1"/>
</dbReference>
<keyword evidence="3 5" id="KW-0288">FMN</keyword>
<dbReference type="InterPro" id="IPR029479">
    <property type="entry name" value="Nitroreductase"/>
</dbReference>
<evidence type="ECO:0000259" key="6">
    <source>
        <dbReference type="Pfam" id="PF00881"/>
    </source>
</evidence>
<evidence type="ECO:0000313" key="7">
    <source>
        <dbReference type="EMBL" id="MBM7572193.1"/>
    </source>
</evidence>
<dbReference type="EC" id="1.5.1.38" evidence="7"/>
<comment type="caution">
    <text evidence="7">The sequence shown here is derived from an EMBL/GenBank/DDBJ whole genome shotgun (WGS) entry which is preliminary data.</text>
</comment>
<dbReference type="PIRSF" id="PIRSF005426">
    <property type="entry name" value="Frp"/>
    <property type="match status" value="1"/>
</dbReference>
<evidence type="ECO:0000256" key="1">
    <source>
        <dbReference type="ARBA" id="ARBA00008366"/>
    </source>
</evidence>
<dbReference type="RefSeq" id="WP_204500435.1">
    <property type="nucleotide sequence ID" value="NZ_JAFBDR010000015.1"/>
</dbReference>
<evidence type="ECO:0000256" key="3">
    <source>
        <dbReference type="ARBA" id="ARBA00022643"/>
    </source>
</evidence>
<keyword evidence="5" id="KW-0521">NADP</keyword>
<dbReference type="Gene3D" id="3.40.109.10">
    <property type="entry name" value="NADH Oxidase"/>
    <property type="match status" value="1"/>
</dbReference>
<protein>
    <submittedName>
        <fullName evidence="7">FMN reductase (NADPH)</fullName>
        <ecNumber evidence="7">1.5.1.38</ecNumber>
    </submittedName>
</protein>
<feature type="domain" description="Nitroreductase" evidence="6">
    <location>
        <begin position="8"/>
        <end position="160"/>
    </location>
</feature>
<dbReference type="CDD" id="cd02146">
    <property type="entry name" value="NfsA-like"/>
    <property type="match status" value="1"/>
</dbReference>
<accession>A0ABS2N271</accession>
<organism evidence="7 8">
    <name type="scientific">Aquibacillus albus</name>
    <dbReference type="NCBI Taxonomy" id="1168171"/>
    <lineage>
        <taxon>Bacteria</taxon>
        <taxon>Bacillati</taxon>
        <taxon>Bacillota</taxon>
        <taxon>Bacilli</taxon>
        <taxon>Bacillales</taxon>
        <taxon>Bacillaceae</taxon>
        <taxon>Aquibacillus</taxon>
    </lineage>
</organism>
<dbReference type="SUPFAM" id="SSF55469">
    <property type="entry name" value="FMN-dependent nitroreductase-like"/>
    <property type="match status" value="1"/>
</dbReference>
<evidence type="ECO:0000256" key="5">
    <source>
        <dbReference type="PIRNR" id="PIRNR005426"/>
    </source>
</evidence>
<dbReference type="PANTHER" id="PTHR43425:SF3">
    <property type="entry name" value="NADPH-DEPENDENT OXIDOREDUCTASE"/>
    <property type="match status" value="1"/>
</dbReference>
<evidence type="ECO:0000256" key="2">
    <source>
        <dbReference type="ARBA" id="ARBA00022630"/>
    </source>
</evidence>
<keyword evidence="4 5" id="KW-0560">Oxidoreductase</keyword>